<evidence type="ECO:0000313" key="3">
    <source>
        <dbReference type="Proteomes" id="UP000232638"/>
    </source>
</evidence>
<evidence type="ECO:0000256" key="1">
    <source>
        <dbReference type="SAM" id="MobiDB-lite"/>
    </source>
</evidence>
<dbReference type="EMBL" id="CP020370">
    <property type="protein sequence ID" value="AUB81368.1"/>
    <property type="molecule type" value="Genomic_DNA"/>
</dbReference>
<organism evidence="2 3">
    <name type="scientific">Candidatus Thiodictyon syntrophicum</name>
    <dbReference type="NCBI Taxonomy" id="1166950"/>
    <lineage>
        <taxon>Bacteria</taxon>
        <taxon>Pseudomonadati</taxon>
        <taxon>Pseudomonadota</taxon>
        <taxon>Gammaproteobacteria</taxon>
        <taxon>Chromatiales</taxon>
        <taxon>Chromatiaceae</taxon>
        <taxon>Thiodictyon</taxon>
    </lineage>
</organism>
<reference evidence="2 3" key="1">
    <citation type="submission" date="2017-03" db="EMBL/GenBank/DDBJ databases">
        <title>Complete genome sequence of Candidatus 'Thiodictyon syntrophicum' sp. nov. strain Cad16T, a photolithoautotroph purple sulfur bacterium isolated from an alpine meromictic lake.</title>
        <authorList>
            <person name="Luedin S.M."/>
            <person name="Pothier J.F."/>
            <person name="Danza F."/>
            <person name="Storelli N."/>
            <person name="Wittwer M."/>
            <person name="Tonolla M."/>
        </authorList>
    </citation>
    <scope>NUCLEOTIDE SEQUENCE [LARGE SCALE GENOMIC DNA]</scope>
    <source>
        <strain evidence="2 3">Cad16T</strain>
    </source>
</reference>
<keyword evidence="3" id="KW-1185">Reference proteome</keyword>
<dbReference type="Proteomes" id="UP000232638">
    <property type="component" value="Chromosome"/>
</dbReference>
<dbReference type="RefSeq" id="WP_100919141.1">
    <property type="nucleotide sequence ID" value="NZ_CP020370.1"/>
</dbReference>
<dbReference type="KEGG" id="tsy:THSYN_10660"/>
<dbReference type="AlphaFoldDB" id="A0A2K8U6Y0"/>
<name>A0A2K8U6Y0_9GAMM</name>
<accession>A0A2K8U6Y0</accession>
<proteinExistence type="predicted"/>
<gene>
    <name evidence="2" type="ORF">THSYN_10660</name>
</gene>
<evidence type="ECO:0000313" key="2">
    <source>
        <dbReference type="EMBL" id="AUB81368.1"/>
    </source>
</evidence>
<protein>
    <submittedName>
        <fullName evidence="2">Uncharacterized protein</fullName>
    </submittedName>
</protein>
<feature type="region of interest" description="Disordered" evidence="1">
    <location>
        <begin position="59"/>
        <end position="79"/>
    </location>
</feature>
<sequence>MNAFKSPASRLANLFQRSRDAWKAKALERQQRLRAAEVKIRDLEHSRAQWKARALKAERARTGAEEAAAPADDEPADEPPHLALSPPVGHHYSVMVMQLTMRLYLHAGLGSRGVARVLNLFGASLPVAAPAHTTVLNWVYRCGLAILNRQPQWRTDWIYVADHTIALGASKCLVILGIPVSALAQSGYSPCHGAMQVLAVEITTHSTGAWVAQVLRRVAQRTGPPVQIVADHGSDLHKGIALLQEHATACVYTYDISHLIATRLKAEMGRDARWESLLAHCRRAWSSLQQTDLAFLLPPRQRIKARFMNLDVHVRWAQRVLAYHDRGDFSAIRAQYVLKWPAWEHLCARFGAARAHPLRAIVGIRYPDRAAFCQALQTHSDLESDTLDDVFWQQADAGYSRFLDGFAWLLSYRDDLVDYAQMMAQSKLIQSHLKSTGLQQGSQESLQATLPPPSTLTPRAAAFTQQILAKVALESAKIPTDSVWLASSDIIESVFGKYKCFTTRGPLKEIGKLVLAIPAFIADLATPLIQEAMESVRTIDVEQWATTHLGASMLARRRRALIDFVSNTKTGMVQFNSCLQTLKYM</sequence>
<dbReference type="OrthoDB" id="505671at2"/>